<dbReference type="PROSITE" id="PS50102">
    <property type="entry name" value="RRM"/>
    <property type="match status" value="1"/>
</dbReference>
<evidence type="ECO:0000259" key="6">
    <source>
        <dbReference type="PROSITE" id="PS50102"/>
    </source>
</evidence>
<keyword evidence="2 4" id="KW-0694">RNA-binding</keyword>
<dbReference type="InterPro" id="IPR006630">
    <property type="entry name" value="La_HTH"/>
</dbReference>
<dbReference type="SMART" id="SM00715">
    <property type="entry name" value="LA"/>
    <property type="match status" value="1"/>
</dbReference>
<comment type="caution">
    <text evidence="9">The sequence shown here is derived from an EMBL/GenBank/DDBJ whole genome shotgun (WGS) entry which is preliminary data.</text>
</comment>
<dbReference type="PANTHER" id="PTHR22792">
    <property type="entry name" value="LUPUS LA PROTEIN-RELATED"/>
    <property type="match status" value="1"/>
</dbReference>
<evidence type="ECO:0000313" key="10">
    <source>
        <dbReference type="Proteomes" id="UP000747542"/>
    </source>
</evidence>
<feature type="compositionally biased region" description="Basic and acidic residues" evidence="5">
    <location>
        <begin position="144"/>
        <end position="158"/>
    </location>
</feature>
<dbReference type="PROSITE" id="PS51938">
    <property type="entry name" value="SUZ_C"/>
    <property type="match status" value="1"/>
</dbReference>
<dbReference type="EMBL" id="JAHLQT010007678">
    <property type="protein sequence ID" value="KAG7174422.1"/>
    <property type="molecule type" value="Genomic_DNA"/>
</dbReference>
<proteinExistence type="predicted"/>
<evidence type="ECO:0000256" key="4">
    <source>
        <dbReference type="PROSITE-ProRule" id="PRU00332"/>
    </source>
</evidence>
<keyword evidence="3" id="KW-0539">Nucleus</keyword>
<evidence type="ECO:0000256" key="5">
    <source>
        <dbReference type="SAM" id="MobiDB-lite"/>
    </source>
</evidence>
<organism evidence="9 10">
    <name type="scientific">Homarus americanus</name>
    <name type="common">American lobster</name>
    <dbReference type="NCBI Taxonomy" id="6706"/>
    <lineage>
        <taxon>Eukaryota</taxon>
        <taxon>Metazoa</taxon>
        <taxon>Ecdysozoa</taxon>
        <taxon>Arthropoda</taxon>
        <taxon>Crustacea</taxon>
        <taxon>Multicrustacea</taxon>
        <taxon>Malacostraca</taxon>
        <taxon>Eumalacostraca</taxon>
        <taxon>Eucarida</taxon>
        <taxon>Decapoda</taxon>
        <taxon>Pleocyemata</taxon>
        <taxon>Astacidea</taxon>
        <taxon>Nephropoidea</taxon>
        <taxon>Nephropidae</taxon>
        <taxon>Homarus</taxon>
    </lineage>
</organism>
<evidence type="ECO:0000256" key="2">
    <source>
        <dbReference type="ARBA" id="ARBA00022884"/>
    </source>
</evidence>
<dbReference type="Pfam" id="PF05383">
    <property type="entry name" value="La"/>
    <property type="match status" value="1"/>
</dbReference>
<feature type="compositionally biased region" description="Polar residues" evidence="5">
    <location>
        <begin position="445"/>
        <end position="458"/>
    </location>
</feature>
<protein>
    <submittedName>
        <fullName evidence="9">La-related protein 6-like 1</fullName>
    </submittedName>
</protein>
<dbReference type="FunFam" id="1.10.10.10:FF:000158">
    <property type="entry name" value="La ribonucleoprotein domain family member 7"/>
    <property type="match status" value="1"/>
</dbReference>
<evidence type="ECO:0000256" key="1">
    <source>
        <dbReference type="ARBA" id="ARBA00004123"/>
    </source>
</evidence>
<sequence length="535" mass="57700">MMASVTEECLVVAPQQPQVPEVADTGSTVTINTDAVVASSDAFVVSPDGVIFSIKKEIEVVDSIKPGGNRSGHLPVQVSLPPELVAKLGRQESSDSVGSMEEEGIQADSAPDGPDAEGQDTQDGSELEPRSERSSSVVSDGSEEGGRDSGIEAEREPDMVVPDQDLMTRIVAQVEFYFSDANVAKDKFLLKHIRRNKEGYVSLKLVSSFKKVKQLTKDWRVVAHSLSKCSSKIQINDLGTKIRRVEPLPDLEEVPITCAVLVLSLPLEKPNIQSVSELFSSCGEIAFIRVVRTGSAIPQDLKSLAVKHPELTDTNCAWVEFETPEAAKAATEMSNEDGMKVVPILPEAQKKQEKTQQQKGSQPNSRKNSVSNIQQQRGPASRKNSTAGGKARKDSTSGLSSEGEYSYPQPRIPRRKCLSLPQTQSPNLRELSAVVEARRNRPKSKSCTEFQLGSPPSSSSWVQRHLLAAAAASAASAASPVVGSRPPFNRPARISQGSLPLPNGVVRFPKGPDGSRGFKSEVRRRTSNAAEDSNS</sequence>
<evidence type="ECO:0000256" key="3">
    <source>
        <dbReference type="ARBA" id="ARBA00023242"/>
    </source>
</evidence>
<dbReference type="InterPro" id="IPR024642">
    <property type="entry name" value="SUZ-C"/>
</dbReference>
<dbReference type="AlphaFoldDB" id="A0A8J5TL77"/>
<evidence type="ECO:0000313" key="9">
    <source>
        <dbReference type="EMBL" id="KAG7174422.1"/>
    </source>
</evidence>
<dbReference type="PROSITE" id="PS50961">
    <property type="entry name" value="HTH_LA"/>
    <property type="match status" value="1"/>
</dbReference>
<evidence type="ECO:0000259" key="8">
    <source>
        <dbReference type="PROSITE" id="PS51938"/>
    </source>
</evidence>
<feature type="domain" description="SUZ-C" evidence="8">
    <location>
        <begin position="482"/>
        <end position="522"/>
    </location>
</feature>
<gene>
    <name evidence="9" type="primary">Larp6-L1</name>
    <name evidence="9" type="ORF">Hamer_G003365</name>
</gene>
<dbReference type="GO" id="GO:0003729">
    <property type="term" value="F:mRNA binding"/>
    <property type="evidence" value="ECO:0007669"/>
    <property type="project" value="TreeGrafter"/>
</dbReference>
<feature type="region of interest" description="Disordered" evidence="5">
    <location>
        <begin position="349"/>
        <end position="458"/>
    </location>
</feature>
<dbReference type="GO" id="GO:0005634">
    <property type="term" value="C:nucleus"/>
    <property type="evidence" value="ECO:0007669"/>
    <property type="project" value="UniProtKB-SubCell"/>
</dbReference>
<dbReference type="OrthoDB" id="435402at2759"/>
<evidence type="ECO:0000259" key="7">
    <source>
        <dbReference type="PROSITE" id="PS50961"/>
    </source>
</evidence>
<feature type="compositionally biased region" description="Acidic residues" evidence="5">
    <location>
        <begin position="114"/>
        <end position="126"/>
    </location>
</feature>
<feature type="domain" description="RRM" evidence="6">
    <location>
        <begin position="258"/>
        <end position="360"/>
    </location>
</feature>
<dbReference type="CDD" id="cd08033">
    <property type="entry name" value="LARP_6"/>
    <property type="match status" value="1"/>
</dbReference>
<feature type="domain" description="HTH La-type RNA-binding" evidence="7">
    <location>
        <begin position="160"/>
        <end position="252"/>
    </location>
</feature>
<feature type="region of interest" description="Disordered" evidence="5">
    <location>
        <begin position="477"/>
        <end position="535"/>
    </location>
</feature>
<name>A0A8J5TL77_HOMAM</name>
<reference evidence="9" key="1">
    <citation type="journal article" date="2021" name="Sci. Adv.">
        <title>The American lobster genome reveals insights on longevity, neural, and immune adaptations.</title>
        <authorList>
            <person name="Polinski J.M."/>
            <person name="Zimin A.V."/>
            <person name="Clark K.F."/>
            <person name="Kohn A.B."/>
            <person name="Sadowski N."/>
            <person name="Timp W."/>
            <person name="Ptitsyn A."/>
            <person name="Khanna P."/>
            <person name="Romanova D.Y."/>
            <person name="Williams P."/>
            <person name="Greenwood S.J."/>
            <person name="Moroz L.L."/>
            <person name="Walt D.R."/>
            <person name="Bodnar A.G."/>
        </authorList>
    </citation>
    <scope>NUCLEOTIDE SEQUENCE</scope>
    <source>
        <strain evidence="9">GMGI-L3</strain>
    </source>
</reference>
<dbReference type="InterPro" id="IPR045180">
    <property type="entry name" value="La_dom_prot"/>
</dbReference>
<dbReference type="PANTHER" id="PTHR22792:SF140">
    <property type="entry name" value="ACHILLES, ISOFORM A"/>
    <property type="match status" value="1"/>
</dbReference>
<dbReference type="Pfam" id="PF12901">
    <property type="entry name" value="SUZ-C"/>
    <property type="match status" value="1"/>
</dbReference>
<keyword evidence="10" id="KW-1185">Reference proteome</keyword>
<dbReference type="InterPro" id="IPR000504">
    <property type="entry name" value="RRM_dom"/>
</dbReference>
<feature type="region of interest" description="Disordered" evidence="5">
    <location>
        <begin position="89"/>
        <end position="160"/>
    </location>
</feature>
<comment type="subcellular location">
    <subcellularLocation>
        <location evidence="1">Nucleus</location>
    </subcellularLocation>
</comment>
<dbReference type="Proteomes" id="UP000747542">
    <property type="component" value="Unassembled WGS sequence"/>
</dbReference>
<accession>A0A8J5TL77</accession>
<feature type="compositionally biased region" description="Polar residues" evidence="5">
    <location>
        <begin position="363"/>
        <end position="387"/>
    </location>
</feature>